<dbReference type="Proteomes" id="UP000595349">
    <property type="component" value="Chromosome"/>
</dbReference>
<proteinExistence type="predicted"/>
<evidence type="ECO:0000256" key="1">
    <source>
        <dbReference type="SAM" id="MobiDB-lite"/>
    </source>
</evidence>
<dbReference type="EMBL" id="CP054706">
    <property type="protein sequence ID" value="QQK80922.1"/>
    <property type="molecule type" value="Genomic_DNA"/>
</dbReference>
<gene>
    <name evidence="3" type="ORF">HUG20_14160</name>
</gene>
<feature type="region of interest" description="Disordered" evidence="1">
    <location>
        <begin position="26"/>
        <end position="59"/>
    </location>
</feature>
<dbReference type="AlphaFoldDB" id="A0A7T6ZCQ3"/>
<dbReference type="PROSITE" id="PS51257">
    <property type="entry name" value="PROKAR_LIPOPROTEIN"/>
    <property type="match status" value="1"/>
</dbReference>
<dbReference type="RefSeq" id="WP_200085289.1">
    <property type="nucleotide sequence ID" value="NZ_CP054706.1"/>
</dbReference>
<evidence type="ECO:0000256" key="2">
    <source>
        <dbReference type="SAM" id="SignalP"/>
    </source>
</evidence>
<feature type="signal peptide" evidence="2">
    <location>
        <begin position="1"/>
        <end position="22"/>
    </location>
</feature>
<organism evidence="3 4">
    <name type="scientific">Salicibibacter cibi</name>
    <dbReference type="NCBI Taxonomy" id="2743001"/>
    <lineage>
        <taxon>Bacteria</taxon>
        <taxon>Bacillati</taxon>
        <taxon>Bacillota</taxon>
        <taxon>Bacilli</taxon>
        <taxon>Bacillales</taxon>
        <taxon>Bacillaceae</taxon>
        <taxon>Salicibibacter</taxon>
    </lineage>
</organism>
<reference evidence="3 4" key="1">
    <citation type="submission" date="2020-06" db="EMBL/GenBank/DDBJ databases">
        <title>Genomic analysis of Salicibibacter sp. NKC21-4.</title>
        <authorList>
            <person name="Oh Y.J."/>
        </authorList>
    </citation>
    <scope>NUCLEOTIDE SEQUENCE [LARGE SCALE GENOMIC DNA]</scope>
    <source>
        <strain evidence="3 4">NKC21-4</strain>
    </source>
</reference>
<name>A0A7T6ZCQ3_9BACI</name>
<sequence length="319" mass="36852">MKVVWHGLLLLTVLFLSVSCFHTPDVSNSNDIDDGDSREPPAEDPEEDHEAHAEADRDGEETLESFLSRYFEAINSGDEEEAERMSDLRTGEQDIQDILKEFENFQLESINIQPLEEEQTSPVHYFYEHDIEEADIVSVLLEGHYRGNEEEKYGSSDVVIRNDLLVMEQGESPEVLGSFIHTPLSSEQSAASQGGQLFTPEAFVAEYYQRLENENYDQLYELLSETYRNDELQMNANQYEELLSDGDIQFQDVHVTMGELFEEEIQEVVPDLLSYTTDNDDYIVRVQYRPGSDDRLFTEDVLVSDIDGEWRISMIHRYE</sequence>
<accession>A0A7T6ZCQ3</accession>
<keyword evidence="2" id="KW-0732">Signal</keyword>
<dbReference type="KEGG" id="scib:HUG20_14160"/>
<protein>
    <submittedName>
        <fullName evidence="3">Uncharacterized protein</fullName>
    </submittedName>
</protein>
<keyword evidence="4" id="KW-1185">Reference proteome</keyword>
<feature type="chain" id="PRO_5039073003" evidence="2">
    <location>
        <begin position="23"/>
        <end position="319"/>
    </location>
</feature>
<evidence type="ECO:0000313" key="4">
    <source>
        <dbReference type="Proteomes" id="UP000595349"/>
    </source>
</evidence>
<evidence type="ECO:0000313" key="3">
    <source>
        <dbReference type="EMBL" id="QQK80922.1"/>
    </source>
</evidence>